<evidence type="ECO:0000313" key="2">
    <source>
        <dbReference type="Proteomes" id="UP001470230"/>
    </source>
</evidence>
<organism evidence="1 2">
    <name type="scientific">Tritrichomonas musculus</name>
    <dbReference type="NCBI Taxonomy" id="1915356"/>
    <lineage>
        <taxon>Eukaryota</taxon>
        <taxon>Metamonada</taxon>
        <taxon>Parabasalia</taxon>
        <taxon>Tritrichomonadida</taxon>
        <taxon>Tritrichomonadidae</taxon>
        <taxon>Tritrichomonas</taxon>
    </lineage>
</organism>
<dbReference type="EMBL" id="JAPFFF010000015">
    <property type="protein sequence ID" value="KAK8867131.1"/>
    <property type="molecule type" value="Genomic_DNA"/>
</dbReference>
<name>A0ABR2IS62_9EUKA</name>
<keyword evidence="2" id="KW-1185">Reference proteome</keyword>
<dbReference type="Proteomes" id="UP001470230">
    <property type="component" value="Unassembled WGS sequence"/>
</dbReference>
<evidence type="ECO:0000313" key="1">
    <source>
        <dbReference type="EMBL" id="KAK8867131.1"/>
    </source>
</evidence>
<gene>
    <name evidence="1" type="ORF">M9Y10_010104</name>
</gene>
<evidence type="ECO:0008006" key="3">
    <source>
        <dbReference type="Google" id="ProtNLM"/>
    </source>
</evidence>
<sequence length="458" mass="53132">MTAKTIILSSAGLKNVIPRVDSGDEFDFIFGNHKMKLNNLFADFISPAVSRIHKSDPTTNYIDFTNKIEKLKITEEVLSLIQQLSTGSSVEVKDDQIIQLQSISILLENEELFSAIDDKFNIDINESNIDQYLTILTFFSQNSKSSNFINCSGIINYISSHFYDIDESKVKELPLCTVYSIISNENLVIESEDSLYEFIKELFKERRENENESEIEKMSFFEEIEFIRLSEDKFNDFIENFSSGEMTGTLWMKLCKCFYTNMKKSSPNDVKNGRYFKGQRIEFDGNESHRFEGIIHYLTQKCGGNVSDKGIVNVTASSVDYAEFPKHAVNLHNTQNYFQANNDPKDWLRYDFVENRVCITHYSIRARHDCDDMHPRSWVVEGSDTGRENDSEWTFLDSHQNDSTLQGKSFSYTFDIKPTQVNKKFYRYLRIRQTGPNSNNNHYTCISALEYFGILKEE</sequence>
<accession>A0ABR2IS62</accession>
<proteinExistence type="predicted"/>
<protein>
    <recommendedName>
        <fullName evidence="3">F5/8 type C domain-containing protein</fullName>
    </recommendedName>
</protein>
<dbReference type="SUPFAM" id="SSF49785">
    <property type="entry name" value="Galactose-binding domain-like"/>
    <property type="match status" value="1"/>
</dbReference>
<dbReference type="Gene3D" id="2.60.120.260">
    <property type="entry name" value="Galactose-binding domain-like"/>
    <property type="match status" value="1"/>
</dbReference>
<comment type="caution">
    <text evidence="1">The sequence shown here is derived from an EMBL/GenBank/DDBJ whole genome shotgun (WGS) entry which is preliminary data.</text>
</comment>
<dbReference type="InterPro" id="IPR008979">
    <property type="entry name" value="Galactose-bd-like_sf"/>
</dbReference>
<reference evidence="1 2" key="1">
    <citation type="submission" date="2024-04" db="EMBL/GenBank/DDBJ databases">
        <title>Tritrichomonas musculus Genome.</title>
        <authorList>
            <person name="Alves-Ferreira E."/>
            <person name="Grigg M."/>
            <person name="Lorenzi H."/>
            <person name="Galac M."/>
        </authorList>
    </citation>
    <scope>NUCLEOTIDE SEQUENCE [LARGE SCALE GENOMIC DNA]</scope>
    <source>
        <strain evidence="1 2">EAF2021</strain>
    </source>
</reference>